<protein>
    <submittedName>
        <fullName evidence="1">Uncharacterized protein</fullName>
    </submittedName>
</protein>
<dbReference type="STRING" id="373668.SAMN05421786_102193"/>
<keyword evidence="2" id="KW-1185">Reference proteome</keyword>
<evidence type="ECO:0000313" key="2">
    <source>
        <dbReference type="Proteomes" id="UP000186744"/>
    </source>
</evidence>
<accession>A0A1N7M1Y0</accession>
<dbReference type="EMBL" id="FTOL01000002">
    <property type="protein sequence ID" value="SIS80062.1"/>
    <property type="molecule type" value="Genomic_DNA"/>
</dbReference>
<proteinExistence type="predicted"/>
<reference evidence="2" key="1">
    <citation type="submission" date="2017-01" db="EMBL/GenBank/DDBJ databases">
        <authorList>
            <person name="Varghese N."/>
            <person name="Submissions S."/>
        </authorList>
    </citation>
    <scope>NUCLEOTIDE SEQUENCE [LARGE SCALE GENOMIC DNA]</scope>
    <source>
        <strain evidence="2">DSM 18017</strain>
    </source>
</reference>
<dbReference type="AlphaFoldDB" id="A0A1N7M1Y0"/>
<dbReference type="RefSeq" id="WP_076551180.1">
    <property type="nucleotide sequence ID" value="NZ_FTOL01000002.1"/>
</dbReference>
<dbReference type="Proteomes" id="UP000186744">
    <property type="component" value="Unassembled WGS sequence"/>
</dbReference>
<evidence type="ECO:0000313" key="1">
    <source>
        <dbReference type="EMBL" id="SIS80062.1"/>
    </source>
</evidence>
<dbReference type="OrthoDB" id="2625026at2"/>
<sequence>MKNKLRKIVVDNLEYLYTVTDTFHPGTETNTLTVKIFLIGKKQFPLSIDFLTFDDYIMGQPLKSGVSLVNTTTNSTENVNLNEPQYIRKFILLGRENGWTGENILERQNGVQYLANLGFEIEKLKPV</sequence>
<gene>
    <name evidence="1" type="ORF">SAMN05421786_102193</name>
</gene>
<organism evidence="1 2">
    <name type="scientific">Chryseobacterium ureilyticum</name>
    <dbReference type="NCBI Taxonomy" id="373668"/>
    <lineage>
        <taxon>Bacteria</taxon>
        <taxon>Pseudomonadati</taxon>
        <taxon>Bacteroidota</taxon>
        <taxon>Flavobacteriia</taxon>
        <taxon>Flavobacteriales</taxon>
        <taxon>Weeksellaceae</taxon>
        <taxon>Chryseobacterium group</taxon>
        <taxon>Chryseobacterium</taxon>
    </lineage>
</organism>
<name>A0A1N7M1Y0_9FLAO</name>